<proteinExistence type="predicted"/>
<protein>
    <submittedName>
        <fullName evidence="1">Biotin transporter BioY</fullName>
    </submittedName>
</protein>
<dbReference type="Proteomes" id="UP000638648">
    <property type="component" value="Unassembled WGS sequence"/>
</dbReference>
<dbReference type="AlphaFoldDB" id="A0A927N668"/>
<evidence type="ECO:0000313" key="1">
    <source>
        <dbReference type="EMBL" id="MBE1611723.1"/>
    </source>
</evidence>
<evidence type="ECO:0000313" key="2">
    <source>
        <dbReference type="Proteomes" id="UP000638648"/>
    </source>
</evidence>
<reference evidence="1" key="1">
    <citation type="submission" date="2020-10" db="EMBL/GenBank/DDBJ databases">
        <title>Sequencing the genomes of 1000 actinobacteria strains.</title>
        <authorList>
            <person name="Klenk H.-P."/>
        </authorList>
    </citation>
    <scope>NUCLEOTIDE SEQUENCE</scope>
    <source>
        <strain evidence="1">DSM 45354</strain>
    </source>
</reference>
<dbReference type="EMBL" id="JADBEM010000001">
    <property type="protein sequence ID" value="MBE1611723.1"/>
    <property type="molecule type" value="Genomic_DNA"/>
</dbReference>
<sequence length="92" mass="9430">MITSTDKSRELTAGAIFSKVSLARTAVSHVQLPFQGTSVSCGGFDVLVAGLAGRRDGVISPVLPVYVPGIDVPASRTKAPLSGVPAWSPPVL</sequence>
<organism evidence="1 2">
    <name type="scientific">Actinopolymorpha pittospori</name>
    <dbReference type="NCBI Taxonomy" id="648752"/>
    <lineage>
        <taxon>Bacteria</taxon>
        <taxon>Bacillati</taxon>
        <taxon>Actinomycetota</taxon>
        <taxon>Actinomycetes</taxon>
        <taxon>Propionibacteriales</taxon>
        <taxon>Actinopolymorphaceae</taxon>
        <taxon>Actinopolymorpha</taxon>
    </lineage>
</organism>
<comment type="caution">
    <text evidence="1">The sequence shown here is derived from an EMBL/GenBank/DDBJ whole genome shotgun (WGS) entry which is preliminary data.</text>
</comment>
<name>A0A927N668_9ACTN</name>
<keyword evidence="2" id="KW-1185">Reference proteome</keyword>
<accession>A0A927N668</accession>
<gene>
    <name evidence="1" type="ORF">HEB94_008571</name>
</gene>